<feature type="domain" description="Methylated-DNA-[protein]-cysteine S-methyltransferase DNA binding" evidence="7">
    <location>
        <begin position="100"/>
        <end position="181"/>
    </location>
</feature>
<evidence type="ECO:0000256" key="1">
    <source>
        <dbReference type="ARBA" id="ARBA00001286"/>
    </source>
</evidence>
<dbReference type="PANTHER" id="PTHR10815:SF5">
    <property type="entry name" value="METHYLATED-DNA--PROTEIN-CYSTEINE METHYLTRANSFERASE"/>
    <property type="match status" value="1"/>
</dbReference>
<dbReference type="InterPro" id="IPR036388">
    <property type="entry name" value="WH-like_DNA-bd_sf"/>
</dbReference>
<dbReference type="SUPFAM" id="SSF53155">
    <property type="entry name" value="Methylated DNA-protein cysteine methyltransferase domain"/>
    <property type="match status" value="1"/>
</dbReference>
<keyword evidence="4" id="KW-0227">DNA damage</keyword>
<dbReference type="EC" id="2.1.1.63" evidence="8"/>
<evidence type="ECO:0000256" key="3">
    <source>
        <dbReference type="ARBA" id="ARBA00022679"/>
    </source>
</evidence>
<evidence type="ECO:0000256" key="4">
    <source>
        <dbReference type="ARBA" id="ARBA00022763"/>
    </source>
</evidence>
<sequence length="191" mass="19935">MNDEAATTAAVAAEPGFALFDTAIGTCALAWGPRGLIGVQLPEESGAAATRARMRRRFPDLTEAVPPESAQKAVAAIQALLQGEPDDLSGIELDMSRVSEFHRRIYAIARRIPPGQTRTHGEIAAELGDKGLSRAVGQAMGHNPFAPVVPCHRVLAAGNKPGGFSAGGGALTKLRMLDIEGARPNGMASLF</sequence>
<dbReference type="GO" id="GO:0032259">
    <property type="term" value="P:methylation"/>
    <property type="evidence" value="ECO:0007669"/>
    <property type="project" value="UniProtKB-KW"/>
</dbReference>
<dbReference type="CDD" id="cd06445">
    <property type="entry name" value="ATase"/>
    <property type="match status" value="1"/>
</dbReference>
<keyword evidence="2 8" id="KW-0489">Methyltransferase</keyword>
<dbReference type="RefSeq" id="WP_157613809.1">
    <property type="nucleotide sequence ID" value="NZ_CP046622.1"/>
</dbReference>
<dbReference type="InterPro" id="IPR036631">
    <property type="entry name" value="MGMT_N_sf"/>
</dbReference>
<keyword evidence="5" id="KW-0234">DNA repair</keyword>
<protein>
    <submittedName>
        <fullName evidence="8">Methylated-DNA--[protein]-cysteine S-methyltransferase</fullName>
        <ecNumber evidence="8">2.1.1.63</ecNumber>
    </submittedName>
</protein>
<dbReference type="SUPFAM" id="SSF46767">
    <property type="entry name" value="Methylated DNA-protein cysteine methyltransferase, C-terminal domain"/>
    <property type="match status" value="1"/>
</dbReference>
<dbReference type="InterPro" id="IPR014048">
    <property type="entry name" value="MethylDNA_cys_MeTrfase_DNA-bd"/>
</dbReference>
<dbReference type="Pfam" id="PF01035">
    <property type="entry name" value="DNA_binding_1"/>
    <property type="match status" value="1"/>
</dbReference>
<evidence type="ECO:0000313" key="9">
    <source>
        <dbReference type="Proteomes" id="UP000425817"/>
    </source>
</evidence>
<accession>A0A6I6HEY0</accession>
<dbReference type="GO" id="GO:0006281">
    <property type="term" value="P:DNA repair"/>
    <property type="evidence" value="ECO:0007669"/>
    <property type="project" value="UniProtKB-KW"/>
</dbReference>
<dbReference type="PROSITE" id="PS00374">
    <property type="entry name" value="MGMT"/>
    <property type="match status" value="1"/>
</dbReference>
<reference evidence="8 9" key="1">
    <citation type="submission" date="2019-12" db="EMBL/GenBank/DDBJ databases">
        <title>Hybrid Genome Assemblies of two High G+C Isolates from Undergraduate Microbiology Courses.</title>
        <authorList>
            <person name="Ne Ville C.J."/>
            <person name="Enright D."/>
            <person name="Hernandez I."/>
            <person name="Dodsworth J."/>
            <person name="Orwin P.M."/>
        </authorList>
    </citation>
    <scope>NUCLEOTIDE SEQUENCE [LARGE SCALE GENOMIC DNA]</scope>
    <source>
        <strain evidence="8 9">CSUSB</strain>
    </source>
</reference>
<dbReference type="PANTHER" id="PTHR10815">
    <property type="entry name" value="METHYLATED-DNA--PROTEIN-CYSTEINE METHYLTRANSFERASE"/>
    <property type="match status" value="1"/>
</dbReference>
<dbReference type="Proteomes" id="UP000425817">
    <property type="component" value="Chromosome"/>
</dbReference>
<comment type="catalytic activity">
    <reaction evidence="6">
        <text>a 6-O-methyl-2'-deoxyguanosine in DNA + L-cysteinyl-[protein] = S-methyl-L-cysteinyl-[protein] + a 2'-deoxyguanosine in DNA</text>
        <dbReference type="Rhea" id="RHEA:24000"/>
        <dbReference type="Rhea" id="RHEA-COMP:10131"/>
        <dbReference type="Rhea" id="RHEA-COMP:10132"/>
        <dbReference type="Rhea" id="RHEA-COMP:11367"/>
        <dbReference type="Rhea" id="RHEA-COMP:11368"/>
        <dbReference type="ChEBI" id="CHEBI:29950"/>
        <dbReference type="ChEBI" id="CHEBI:82612"/>
        <dbReference type="ChEBI" id="CHEBI:85445"/>
        <dbReference type="ChEBI" id="CHEBI:85448"/>
        <dbReference type="EC" id="2.1.1.63"/>
    </reaction>
</comment>
<dbReference type="InterPro" id="IPR001497">
    <property type="entry name" value="MethylDNA_cys_MeTrfase_AS"/>
</dbReference>
<evidence type="ECO:0000259" key="7">
    <source>
        <dbReference type="Pfam" id="PF01035"/>
    </source>
</evidence>
<gene>
    <name evidence="8" type="ORF">GOQ09_13140</name>
</gene>
<dbReference type="Gene3D" id="1.10.10.10">
    <property type="entry name" value="Winged helix-like DNA-binding domain superfamily/Winged helix DNA-binding domain"/>
    <property type="match status" value="1"/>
</dbReference>
<evidence type="ECO:0000256" key="2">
    <source>
        <dbReference type="ARBA" id="ARBA00022603"/>
    </source>
</evidence>
<dbReference type="OrthoDB" id="9802228at2"/>
<evidence type="ECO:0000313" key="8">
    <source>
        <dbReference type="EMBL" id="QGW82471.1"/>
    </source>
</evidence>
<evidence type="ECO:0000256" key="6">
    <source>
        <dbReference type="ARBA" id="ARBA00049348"/>
    </source>
</evidence>
<proteinExistence type="predicted"/>
<dbReference type="AlphaFoldDB" id="A0A6I6HEY0"/>
<name>A0A6I6HEY0_VARPD</name>
<organism evidence="8 9">
    <name type="scientific">Variovorax paradoxus</name>
    <dbReference type="NCBI Taxonomy" id="34073"/>
    <lineage>
        <taxon>Bacteria</taxon>
        <taxon>Pseudomonadati</taxon>
        <taxon>Pseudomonadota</taxon>
        <taxon>Betaproteobacteria</taxon>
        <taxon>Burkholderiales</taxon>
        <taxon>Comamonadaceae</taxon>
        <taxon>Variovorax</taxon>
    </lineage>
</organism>
<dbReference type="NCBIfam" id="TIGR00589">
    <property type="entry name" value="ogt"/>
    <property type="match status" value="1"/>
</dbReference>
<dbReference type="Gene3D" id="3.30.160.70">
    <property type="entry name" value="Methylated DNA-protein cysteine methyltransferase domain"/>
    <property type="match status" value="1"/>
</dbReference>
<dbReference type="InterPro" id="IPR036217">
    <property type="entry name" value="MethylDNA_cys_MeTrfase_DNAb"/>
</dbReference>
<dbReference type="GO" id="GO:0003908">
    <property type="term" value="F:methylated-DNA-[protein]-cysteine S-methyltransferase activity"/>
    <property type="evidence" value="ECO:0007669"/>
    <property type="project" value="UniProtKB-EC"/>
</dbReference>
<comment type="catalytic activity">
    <reaction evidence="1">
        <text>a 4-O-methyl-thymidine in DNA + L-cysteinyl-[protein] = a thymidine in DNA + S-methyl-L-cysteinyl-[protein]</text>
        <dbReference type="Rhea" id="RHEA:53428"/>
        <dbReference type="Rhea" id="RHEA-COMP:10131"/>
        <dbReference type="Rhea" id="RHEA-COMP:10132"/>
        <dbReference type="Rhea" id="RHEA-COMP:13555"/>
        <dbReference type="Rhea" id="RHEA-COMP:13556"/>
        <dbReference type="ChEBI" id="CHEBI:29950"/>
        <dbReference type="ChEBI" id="CHEBI:82612"/>
        <dbReference type="ChEBI" id="CHEBI:137386"/>
        <dbReference type="ChEBI" id="CHEBI:137387"/>
        <dbReference type="EC" id="2.1.1.63"/>
    </reaction>
</comment>
<dbReference type="EMBL" id="CP046622">
    <property type="protein sequence ID" value="QGW82471.1"/>
    <property type="molecule type" value="Genomic_DNA"/>
</dbReference>
<evidence type="ECO:0000256" key="5">
    <source>
        <dbReference type="ARBA" id="ARBA00023204"/>
    </source>
</evidence>
<keyword evidence="3 8" id="KW-0808">Transferase</keyword>